<keyword evidence="4" id="KW-0560">Oxidoreductase</keyword>
<accession>A0A381PI92</accession>
<reference evidence="7" key="1">
    <citation type="submission" date="2018-05" db="EMBL/GenBank/DDBJ databases">
        <authorList>
            <person name="Lanie J.A."/>
            <person name="Ng W.-L."/>
            <person name="Kazmierczak K.M."/>
            <person name="Andrzejewski T.M."/>
            <person name="Davidsen T.M."/>
            <person name="Wayne K.J."/>
            <person name="Tettelin H."/>
            <person name="Glass J.I."/>
            <person name="Rusch D."/>
            <person name="Podicherti R."/>
            <person name="Tsui H.-C.T."/>
            <person name="Winkler M.E."/>
        </authorList>
    </citation>
    <scope>NUCLEOTIDE SEQUENCE</scope>
</reference>
<sequence>MTTIDDIDLTDLDVFVERMPHDWFDLLRREAPVWRHPATDEHPEPFWVVSSYEHISEAHRSGTLFSHQTGPGRDGAGGVALNDIAPGRGPGLQMVMTDPPQHTRYRKLVNTGFTPRMVRRMEDVMRLRTTIILDRICERGTADFVLDVAAELPLMAIADIIGVPDDERHLLLDWSNRTIGGSDPEYRDEGSEENHRSTYEKAMIEMAMYAHGLSDRKRTEPEDDLWTVLTSATVTLDDGTTAELTDIERDLFFTLLLVAGNETTRNAISLGLMGFLDHPDQWGPLTEGAEMDEVAVDEILRYTSPVNYFRRTATEDTELGGQQIRAGDKVTLWYPSGNRDEKVYDDPHRMDLTRHPNHHLAFGGGGAHYCLGANLARLELKLMFEGLARRMPDIASTGPADRLRMSFVNGIKHLPVEFTPSEPVLVA</sequence>
<keyword evidence="2" id="KW-0349">Heme</keyword>
<evidence type="ECO:0000256" key="6">
    <source>
        <dbReference type="ARBA" id="ARBA00023033"/>
    </source>
</evidence>
<evidence type="ECO:0000313" key="7">
    <source>
        <dbReference type="EMBL" id="SUZ66745.1"/>
    </source>
</evidence>
<dbReference type="AlphaFoldDB" id="A0A381PI92"/>
<proteinExistence type="inferred from homology"/>
<dbReference type="SUPFAM" id="SSF48264">
    <property type="entry name" value="Cytochrome P450"/>
    <property type="match status" value="1"/>
</dbReference>
<dbReference type="PANTHER" id="PTHR46696:SF4">
    <property type="entry name" value="BIOTIN BIOSYNTHESIS CYTOCHROME P450"/>
    <property type="match status" value="1"/>
</dbReference>
<evidence type="ECO:0000256" key="3">
    <source>
        <dbReference type="ARBA" id="ARBA00022723"/>
    </source>
</evidence>
<dbReference type="GO" id="GO:0008395">
    <property type="term" value="F:steroid hydroxylase activity"/>
    <property type="evidence" value="ECO:0007669"/>
    <property type="project" value="TreeGrafter"/>
</dbReference>
<dbReference type="GO" id="GO:0006707">
    <property type="term" value="P:cholesterol catabolic process"/>
    <property type="evidence" value="ECO:0007669"/>
    <property type="project" value="TreeGrafter"/>
</dbReference>
<dbReference type="Gene3D" id="1.10.630.10">
    <property type="entry name" value="Cytochrome P450"/>
    <property type="match status" value="1"/>
</dbReference>
<keyword evidence="6" id="KW-0503">Monooxygenase</keyword>
<organism evidence="7">
    <name type="scientific">marine metagenome</name>
    <dbReference type="NCBI Taxonomy" id="408172"/>
    <lineage>
        <taxon>unclassified sequences</taxon>
        <taxon>metagenomes</taxon>
        <taxon>ecological metagenomes</taxon>
    </lineage>
</organism>
<dbReference type="InterPro" id="IPR001128">
    <property type="entry name" value="Cyt_P450"/>
</dbReference>
<dbReference type="CDD" id="cd11033">
    <property type="entry name" value="CYP142-like"/>
    <property type="match status" value="1"/>
</dbReference>
<evidence type="ECO:0008006" key="8">
    <source>
        <dbReference type="Google" id="ProtNLM"/>
    </source>
</evidence>
<keyword evidence="3" id="KW-0479">Metal-binding</keyword>
<protein>
    <recommendedName>
        <fullName evidence="8">Cytochrome P450</fullName>
    </recommendedName>
</protein>
<keyword evidence="5" id="KW-0408">Iron</keyword>
<evidence type="ECO:0000256" key="2">
    <source>
        <dbReference type="ARBA" id="ARBA00022617"/>
    </source>
</evidence>
<evidence type="ECO:0000256" key="5">
    <source>
        <dbReference type="ARBA" id="ARBA00023004"/>
    </source>
</evidence>
<comment type="similarity">
    <text evidence="1">Belongs to the cytochrome P450 family.</text>
</comment>
<name>A0A381PI92_9ZZZZ</name>
<dbReference type="GO" id="GO:0036199">
    <property type="term" value="F:cholest-4-en-3-one 26-monooxygenase activity"/>
    <property type="evidence" value="ECO:0007669"/>
    <property type="project" value="TreeGrafter"/>
</dbReference>
<dbReference type="PRINTS" id="PR00359">
    <property type="entry name" value="BP450"/>
</dbReference>
<dbReference type="FunFam" id="1.10.630.10:FF:000018">
    <property type="entry name" value="Cytochrome P450 monooxygenase"/>
    <property type="match status" value="1"/>
</dbReference>
<dbReference type="PANTHER" id="PTHR46696">
    <property type="entry name" value="P450, PUTATIVE (EUROFUNG)-RELATED"/>
    <property type="match status" value="1"/>
</dbReference>
<dbReference type="GO" id="GO:0020037">
    <property type="term" value="F:heme binding"/>
    <property type="evidence" value="ECO:0007669"/>
    <property type="project" value="InterPro"/>
</dbReference>
<gene>
    <name evidence="7" type="ORF">METZ01_LOCUS19599</name>
</gene>
<dbReference type="InterPro" id="IPR036396">
    <property type="entry name" value="Cyt_P450_sf"/>
</dbReference>
<dbReference type="EMBL" id="UINC01000993">
    <property type="protein sequence ID" value="SUZ66745.1"/>
    <property type="molecule type" value="Genomic_DNA"/>
</dbReference>
<dbReference type="GO" id="GO:0005506">
    <property type="term" value="F:iron ion binding"/>
    <property type="evidence" value="ECO:0007669"/>
    <property type="project" value="InterPro"/>
</dbReference>
<evidence type="ECO:0000256" key="4">
    <source>
        <dbReference type="ARBA" id="ARBA00023002"/>
    </source>
</evidence>
<dbReference type="Pfam" id="PF00067">
    <property type="entry name" value="p450"/>
    <property type="match status" value="1"/>
</dbReference>
<evidence type="ECO:0000256" key="1">
    <source>
        <dbReference type="ARBA" id="ARBA00010617"/>
    </source>
</evidence>
<dbReference type="InterPro" id="IPR002397">
    <property type="entry name" value="Cyt_P450_B"/>
</dbReference>